<proteinExistence type="predicted"/>
<dbReference type="AlphaFoldDB" id="A0A2A2HTY4"/>
<evidence type="ECO:0000313" key="2">
    <source>
        <dbReference type="Proteomes" id="UP000218164"/>
    </source>
</evidence>
<name>A0A2A2HTY4_9EURY</name>
<organism evidence="1 2">
    <name type="scientific">Methanosarcina spelaei</name>
    <dbReference type="NCBI Taxonomy" id="1036679"/>
    <lineage>
        <taxon>Archaea</taxon>
        <taxon>Methanobacteriati</taxon>
        <taxon>Methanobacteriota</taxon>
        <taxon>Stenosarchaea group</taxon>
        <taxon>Methanomicrobia</taxon>
        <taxon>Methanosarcinales</taxon>
        <taxon>Methanosarcinaceae</taxon>
        <taxon>Methanosarcina</taxon>
    </lineage>
</organism>
<gene>
    <name evidence="1" type="ORF">ASJ81_05485</name>
</gene>
<sequence length="69" mass="8342">MKKSVKTFLSKKPISKVKVYNRYRKQHFEDKNINQINIIFKEKVQPNFLGNTWGLINLRFQQLAFKTRV</sequence>
<accession>A0A2A2HTY4</accession>
<reference evidence="1 2" key="1">
    <citation type="journal article" date="2017" name="BMC Genomics">
        <title>Genomic analysis of methanogenic archaea reveals a shift towards energy conservation.</title>
        <authorList>
            <person name="Gilmore S.P."/>
            <person name="Henske J.K."/>
            <person name="Sexton J.A."/>
            <person name="Solomon K.V."/>
            <person name="Seppala S."/>
            <person name="Yoo J.I."/>
            <person name="Huyett L.M."/>
            <person name="Pressman A."/>
            <person name="Cogan J.Z."/>
            <person name="Kivenson V."/>
            <person name="Peng X."/>
            <person name="Tan Y."/>
            <person name="Valentine D.L."/>
            <person name="O'Malley M.A."/>
        </authorList>
    </citation>
    <scope>NUCLEOTIDE SEQUENCE [LARGE SCALE GENOMIC DNA]</scope>
    <source>
        <strain evidence="1 2">MC-15</strain>
    </source>
</reference>
<evidence type="ECO:0000313" key="1">
    <source>
        <dbReference type="EMBL" id="PAV12740.1"/>
    </source>
</evidence>
<protein>
    <submittedName>
        <fullName evidence="1">Uncharacterized protein</fullName>
    </submittedName>
</protein>
<dbReference type="EMBL" id="LMVP01000190">
    <property type="protein sequence ID" value="PAV12740.1"/>
    <property type="molecule type" value="Genomic_DNA"/>
</dbReference>
<dbReference type="Proteomes" id="UP000218164">
    <property type="component" value="Unassembled WGS sequence"/>
</dbReference>
<keyword evidence="2" id="KW-1185">Reference proteome</keyword>
<comment type="caution">
    <text evidence="1">The sequence shown here is derived from an EMBL/GenBank/DDBJ whole genome shotgun (WGS) entry which is preliminary data.</text>
</comment>